<dbReference type="PANTHER" id="PTHR11712">
    <property type="entry name" value="POLYKETIDE SYNTHASE-RELATED"/>
    <property type="match status" value="1"/>
</dbReference>
<dbReference type="SUPFAM" id="SSF53901">
    <property type="entry name" value="Thiolase-like"/>
    <property type="match status" value="1"/>
</dbReference>
<evidence type="ECO:0000313" key="3">
    <source>
        <dbReference type="EMBL" id="SCG48391.1"/>
    </source>
</evidence>
<dbReference type="PANTHER" id="PTHR11712:SF336">
    <property type="entry name" value="3-OXOACYL-[ACYL-CARRIER-PROTEIN] SYNTHASE, MITOCHONDRIAL"/>
    <property type="match status" value="1"/>
</dbReference>
<dbReference type="EMBL" id="LT607752">
    <property type="protein sequence ID" value="SCG48391.1"/>
    <property type="molecule type" value="Genomic_DNA"/>
</dbReference>
<dbReference type="Gene3D" id="3.40.47.10">
    <property type="match status" value="1"/>
</dbReference>
<dbReference type="AlphaFoldDB" id="A0A109IJ27"/>
<dbReference type="InterPro" id="IPR014030">
    <property type="entry name" value="Ketoacyl_synth_N"/>
</dbReference>
<dbReference type="InterPro" id="IPR000794">
    <property type="entry name" value="Beta-ketoacyl_synthase"/>
</dbReference>
<dbReference type="GO" id="GO:0004315">
    <property type="term" value="F:3-oxoacyl-[acyl-carrier-protein] synthase activity"/>
    <property type="evidence" value="ECO:0007669"/>
    <property type="project" value="TreeGrafter"/>
</dbReference>
<dbReference type="InterPro" id="IPR016039">
    <property type="entry name" value="Thiolase-like"/>
</dbReference>
<gene>
    <name evidence="3" type="ORF">GA0070623_1573</name>
</gene>
<name>A0A109IJ27_9ACTN</name>
<dbReference type="OrthoDB" id="7061549at2"/>
<sequence length="352" mass="35417">MNPLTINGLATLSAAGDRPESLAQRVADLAGAAHPGVPVGAVVTETLPHPQGQALLDFDVRARLGRRGTSFYDRATALAVVACGDALDDSGLTVDDTTRTRIGVVLGTTVGSLKSTSDYTRETLVQDKPYLVNPVLFPNTVMNCAAGQAAIRHGLKGVNATVTGGPLAFFNALRYAGNAIRRGYVDTMLVGAVEEFSAHRAWACALGPTGGVIPAGEGAAVFVIGGPADSGGAAVCAATTGYGPDGTAEQALTDCVARALRAAGAVPGDVTLLATSETVTAGPRPQRDAALRALDGHRPAELVVSRAAGDCGAALPALALAAALREPGTRSGLTLLTAHGTDGGVGAALVRR</sequence>
<reference evidence="4" key="1">
    <citation type="submission" date="2016-06" db="EMBL/GenBank/DDBJ databases">
        <authorList>
            <person name="Varghese N."/>
            <person name="Submissions Spin"/>
        </authorList>
    </citation>
    <scope>NUCLEOTIDE SEQUENCE [LARGE SCALE GENOMIC DNA]</scope>
    <source>
        <strain evidence="4">DSM 44983</strain>
    </source>
</reference>
<evidence type="ECO:0000313" key="4">
    <source>
        <dbReference type="Proteomes" id="UP000198226"/>
    </source>
</evidence>
<dbReference type="GO" id="GO:0006633">
    <property type="term" value="P:fatty acid biosynthetic process"/>
    <property type="evidence" value="ECO:0007669"/>
    <property type="project" value="TreeGrafter"/>
</dbReference>
<dbReference type="Pfam" id="PF00109">
    <property type="entry name" value="ketoacyl-synt"/>
    <property type="match status" value="1"/>
</dbReference>
<dbReference type="Proteomes" id="UP000198226">
    <property type="component" value="Chromosome I"/>
</dbReference>
<dbReference type="RefSeq" id="WP_067310302.1">
    <property type="nucleotide sequence ID" value="NZ_LRMV01000089.1"/>
</dbReference>
<feature type="domain" description="Beta-ketoacyl synthase-like N-terminal" evidence="2">
    <location>
        <begin position="66"/>
        <end position="200"/>
    </location>
</feature>
<proteinExistence type="predicted"/>
<evidence type="ECO:0000256" key="1">
    <source>
        <dbReference type="ARBA" id="ARBA00022679"/>
    </source>
</evidence>
<protein>
    <submittedName>
        <fullName evidence="3">3-oxoacyl-[acyl-carrier-protein] synthase II</fullName>
    </submittedName>
</protein>
<evidence type="ECO:0000259" key="2">
    <source>
        <dbReference type="Pfam" id="PF00109"/>
    </source>
</evidence>
<accession>A0A109IJ27</accession>
<keyword evidence="1" id="KW-0808">Transferase</keyword>
<keyword evidence="4" id="KW-1185">Reference proteome</keyword>
<organism evidence="3 4">
    <name type="scientific">Micromonospora rifamycinica</name>
    <dbReference type="NCBI Taxonomy" id="291594"/>
    <lineage>
        <taxon>Bacteria</taxon>
        <taxon>Bacillati</taxon>
        <taxon>Actinomycetota</taxon>
        <taxon>Actinomycetes</taxon>
        <taxon>Micromonosporales</taxon>
        <taxon>Micromonosporaceae</taxon>
        <taxon>Micromonospora</taxon>
    </lineage>
</organism>